<dbReference type="GeneID" id="23617939"/>
<organism evidence="9 10">
    <name type="scientific">Auxenochlorella protothecoides</name>
    <name type="common">Green microalga</name>
    <name type="synonym">Chlorella protothecoides</name>
    <dbReference type="NCBI Taxonomy" id="3075"/>
    <lineage>
        <taxon>Eukaryota</taxon>
        <taxon>Viridiplantae</taxon>
        <taxon>Chlorophyta</taxon>
        <taxon>core chlorophytes</taxon>
        <taxon>Trebouxiophyceae</taxon>
        <taxon>Chlorellales</taxon>
        <taxon>Chlorellaceae</taxon>
        <taxon>Auxenochlorella</taxon>
    </lineage>
</organism>
<dbReference type="AlphaFoldDB" id="A0A087STH5"/>
<dbReference type="KEGG" id="apro:F751_6548"/>
<dbReference type="EMBL" id="KL662185">
    <property type="protein sequence ID" value="KFM29029.1"/>
    <property type="molecule type" value="Genomic_DNA"/>
</dbReference>
<evidence type="ECO:0000256" key="3">
    <source>
        <dbReference type="ARBA" id="ARBA00022692"/>
    </source>
</evidence>
<evidence type="ECO:0000313" key="9">
    <source>
        <dbReference type="EMBL" id="KFM29029.1"/>
    </source>
</evidence>
<dbReference type="Proteomes" id="UP000028924">
    <property type="component" value="Unassembled WGS sequence"/>
</dbReference>
<dbReference type="Gene3D" id="1.20.1080.10">
    <property type="entry name" value="Glycerol uptake facilitator protein"/>
    <property type="match status" value="1"/>
</dbReference>
<dbReference type="PROSITE" id="PS00221">
    <property type="entry name" value="MIP"/>
    <property type="match status" value="1"/>
</dbReference>
<comment type="subcellular location">
    <subcellularLocation>
        <location evidence="1">Membrane</location>
        <topology evidence="1">Multi-pass membrane protein</topology>
    </subcellularLocation>
</comment>
<keyword evidence="3 6" id="KW-0812">Transmembrane</keyword>
<feature type="compositionally biased region" description="Basic and acidic residues" evidence="7">
    <location>
        <begin position="331"/>
        <end position="340"/>
    </location>
</feature>
<dbReference type="Pfam" id="PF00230">
    <property type="entry name" value="MIP"/>
    <property type="match status" value="1"/>
</dbReference>
<dbReference type="InterPro" id="IPR023271">
    <property type="entry name" value="Aquaporin-like"/>
</dbReference>
<keyword evidence="5 8" id="KW-0472">Membrane</keyword>
<evidence type="ECO:0000256" key="7">
    <source>
        <dbReference type="SAM" id="MobiDB-lite"/>
    </source>
</evidence>
<comment type="similarity">
    <text evidence="6">Belongs to the MIP/aquaporin (TC 1.A.8) family.</text>
</comment>
<keyword evidence="10" id="KW-1185">Reference proteome</keyword>
<proteinExistence type="inferred from homology"/>
<evidence type="ECO:0000256" key="5">
    <source>
        <dbReference type="ARBA" id="ARBA00023136"/>
    </source>
</evidence>
<dbReference type="PRINTS" id="PR00783">
    <property type="entry name" value="MINTRINSICP"/>
</dbReference>
<evidence type="ECO:0000256" key="1">
    <source>
        <dbReference type="ARBA" id="ARBA00004141"/>
    </source>
</evidence>
<evidence type="ECO:0000256" key="6">
    <source>
        <dbReference type="RuleBase" id="RU000477"/>
    </source>
</evidence>
<keyword evidence="2 6" id="KW-0813">Transport</keyword>
<feature type="transmembrane region" description="Helical" evidence="8">
    <location>
        <begin position="161"/>
        <end position="183"/>
    </location>
</feature>
<dbReference type="SUPFAM" id="SSF81338">
    <property type="entry name" value="Aquaporin-like"/>
    <property type="match status" value="1"/>
</dbReference>
<evidence type="ECO:0000256" key="4">
    <source>
        <dbReference type="ARBA" id="ARBA00022989"/>
    </source>
</evidence>
<dbReference type="GO" id="GO:0005886">
    <property type="term" value="C:plasma membrane"/>
    <property type="evidence" value="ECO:0007669"/>
    <property type="project" value="TreeGrafter"/>
</dbReference>
<feature type="transmembrane region" description="Helical" evidence="8">
    <location>
        <begin position="235"/>
        <end position="260"/>
    </location>
</feature>
<dbReference type="PANTHER" id="PTHR19139:SF284">
    <property type="entry name" value="AQUAPORIN"/>
    <property type="match status" value="1"/>
</dbReference>
<dbReference type="InterPro" id="IPR034294">
    <property type="entry name" value="Aquaporin_transptr"/>
</dbReference>
<feature type="transmembrane region" description="Helical" evidence="8">
    <location>
        <begin position="77"/>
        <end position="96"/>
    </location>
</feature>
<dbReference type="RefSeq" id="XP_011402078.1">
    <property type="nucleotide sequence ID" value="XM_011403776.1"/>
</dbReference>
<dbReference type="PANTHER" id="PTHR19139">
    <property type="entry name" value="AQUAPORIN TRANSPORTER"/>
    <property type="match status" value="1"/>
</dbReference>
<name>A0A087STH5_AUXPR</name>
<feature type="region of interest" description="Disordered" evidence="7">
    <location>
        <begin position="292"/>
        <end position="340"/>
    </location>
</feature>
<keyword evidence="4 8" id="KW-1133">Transmembrane helix</keyword>
<feature type="transmembrane region" description="Helical" evidence="8">
    <location>
        <begin position="108"/>
        <end position="141"/>
    </location>
</feature>
<evidence type="ECO:0000256" key="8">
    <source>
        <dbReference type="SAM" id="Phobius"/>
    </source>
</evidence>
<dbReference type="InterPro" id="IPR000425">
    <property type="entry name" value="MIP"/>
</dbReference>
<dbReference type="GO" id="GO:0015250">
    <property type="term" value="F:water channel activity"/>
    <property type="evidence" value="ECO:0007669"/>
    <property type="project" value="TreeGrafter"/>
</dbReference>
<evidence type="ECO:0000313" key="10">
    <source>
        <dbReference type="Proteomes" id="UP000028924"/>
    </source>
</evidence>
<dbReference type="OrthoDB" id="3222at2759"/>
<dbReference type="InterPro" id="IPR022357">
    <property type="entry name" value="MIP_CS"/>
</dbReference>
<sequence>MVSEHHKAVLKGVSLKAAIAELVATTLFVFIGCGTASTFSATQGPNGFTLGGADRSSGNVVQDITLLTDSILTNGNWGVTTALAFGLAITVLAYATSHLSGGQLNPAVTLGLVLSGALSVAQGILNAISQFVGAILGAAFIRAMLPNGRNSVLGTNATAPGVSTGNAICGEIIMTFTLVLVVLETAKNKKSTVSNNAPLAIGFAVFCAHAVLLPIDGCCINPARWLGPAIVSGTWAGNSWLFVVGPFAGAILTVPFHLFFRSDWDTGRVTGDPLNEAPSAALPSHIGQAPLASNPTYDKSGGGDGSWHRQASPALSDPLLGPFTPQNPELTQRRPTEASV</sequence>
<evidence type="ECO:0000256" key="2">
    <source>
        <dbReference type="ARBA" id="ARBA00022448"/>
    </source>
</evidence>
<dbReference type="PROSITE" id="PS51257">
    <property type="entry name" value="PROKAR_LIPOPROTEIN"/>
    <property type="match status" value="1"/>
</dbReference>
<dbReference type="STRING" id="3075.A0A087STH5"/>
<accession>A0A087STH5</accession>
<feature type="transmembrane region" description="Helical" evidence="8">
    <location>
        <begin position="195"/>
        <end position="215"/>
    </location>
</feature>
<dbReference type="eggNOG" id="KOG0223">
    <property type="taxonomic scope" value="Eukaryota"/>
</dbReference>
<reference evidence="9 10" key="1">
    <citation type="journal article" date="2014" name="BMC Genomics">
        <title>Oil accumulation mechanisms of the oleaginous microalga Chlorella protothecoides revealed through its genome, transcriptomes, and proteomes.</title>
        <authorList>
            <person name="Gao C."/>
            <person name="Wang Y."/>
            <person name="Shen Y."/>
            <person name="Yan D."/>
            <person name="He X."/>
            <person name="Dai J."/>
            <person name="Wu Q."/>
        </authorList>
    </citation>
    <scope>NUCLEOTIDE SEQUENCE [LARGE SCALE GENOMIC DNA]</scope>
    <source>
        <strain evidence="9 10">0710</strain>
    </source>
</reference>
<feature type="transmembrane region" description="Helical" evidence="8">
    <location>
        <begin position="20"/>
        <end position="41"/>
    </location>
</feature>
<gene>
    <name evidence="9" type="ORF">F751_6548</name>
</gene>
<protein>
    <submittedName>
        <fullName evidence="9">Aquaporin-1</fullName>
    </submittedName>
</protein>